<keyword evidence="3" id="KW-1185">Reference proteome</keyword>
<proteinExistence type="predicted"/>
<evidence type="ECO:0000256" key="1">
    <source>
        <dbReference type="SAM" id="MobiDB-lite"/>
    </source>
</evidence>
<name>A0AA88P959_9TELE</name>
<gene>
    <name evidence="2" type="ORF">Q8A67_021794</name>
</gene>
<feature type="region of interest" description="Disordered" evidence="1">
    <location>
        <begin position="78"/>
        <end position="113"/>
    </location>
</feature>
<feature type="region of interest" description="Disordered" evidence="1">
    <location>
        <begin position="1"/>
        <end position="26"/>
    </location>
</feature>
<accession>A0AA88P959</accession>
<feature type="compositionally biased region" description="Basic and acidic residues" evidence="1">
    <location>
        <begin position="92"/>
        <end position="104"/>
    </location>
</feature>
<dbReference type="Proteomes" id="UP001187343">
    <property type="component" value="Unassembled WGS sequence"/>
</dbReference>
<organism evidence="2 3">
    <name type="scientific">Cirrhinus molitorella</name>
    <name type="common">mud carp</name>
    <dbReference type="NCBI Taxonomy" id="172907"/>
    <lineage>
        <taxon>Eukaryota</taxon>
        <taxon>Metazoa</taxon>
        <taxon>Chordata</taxon>
        <taxon>Craniata</taxon>
        <taxon>Vertebrata</taxon>
        <taxon>Euteleostomi</taxon>
        <taxon>Actinopterygii</taxon>
        <taxon>Neopterygii</taxon>
        <taxon>Teleostei</taxon>
        <taxon>Ostariophysi</taxon>
        <taxon>Cypriniformes</taxon>
        <taxon>Cyprinidae</taxon>
        <taxon>Labeoninae</taxon>
        <taxon>Labeonini</taxon>
        <taxon>Cirrhinus</taxon>
    </lineage>
</organism>
<evidence type="ECO:0000313" key="2">
    <source>
        <dbReference type="EMBL" id="KAK2874641.1"/>
    </source>
</evidence>
<dbReference type="EMBL" id="JAUYZG010000021">
    <property type="protein sequence ID" value="KAK2874641.1"/>
    <property type="molecule type" value="Genomic_DNA"/>
</dbReference>
<feature type="compositionally biased region" description="Polar residues" evidence="1">
    <location>
        <begin position="80"/>
        <end position="91"/>
    </location>
</feature>
<reference evidence="2" key="1">
    <citation type="submission" date="2023-08" db="EMBL/GenBank/DDBJ databases">
        <title>Chromosome-level Genome Assembly of mud carp (Cirrhinus molitorella).</title>
        <authorList>
            <person name="Liu H."/>
        </authorList>
    </citation>
    <scope>NUCLEOTIDE SEQUENCE</scope>
    <source>
        <strain evidence="2">Prfri</strain>
        <tissue evidence="2">Muscle</tissue>
    </source>
</reference>
<evidence type="ECO:0000313" key="3">
    <source>
        <dbReference type="Proteomes" id="UP001187343"/>
    </source>
</evidence>
<dbReference type="AlphaFoldDB" id="A0AA88P959"/>
<protein>
    <submittedName>
        <fullName evidence="2">Uncharacterized protein</fullName>
    </submittedName>
</protein>
<comment type="caution">
    <text evidence="2">The sequence shown here is derived from an EMBL/GenBank/DDBJ whole genome shotgun (WGS) entry which is preliminary data.</text>
</comment>
<sequence length="113" mass="12310">MCSGHPPQKGLAHPPMQQSTFGHRGTRVVPHGEFHLVPLAAPQATKCRRSCLSPFKAAPGYVYDVVATPEPIRGVMERFCSSSPANQTLPSESRDQGSRSRPDSWPKCLSGRN</sequence>